<evidence type="ECO:0000313" key="5">
    <source>
        <dbReference type="Proteomes" id="UP000500826"/>
    </source>
</evidence>
<evidence type="ECO:0000259" key="3">
    <source>
        <dbReference type="PROSITE" id="PS50110"/>
    </source>
</evidence>
<dbReference type="Proteomes" id="UP000500826">
    <property type="component" value="Chromosome"/>
</dbReference>
<sequence length="145" mass="15331">MQTATDGNRALEVGAKLRPDVAILDIGMPHLNGYEAAAKIRETDWGRQVVLIALTGWGRGAGPGAGARGGVRPPLHEAGGHRPPAPARPGRLTNGNVFPASGARAGPYQLHLQTKGDPDEQVPHPLGPRGLRPRHFRASRRHPGP</sequence>
<keyword evidence="1" id="KW-0597">Phosphoprotein</keyword>
<dbReference type="PROSITE" id="PS50110">
    <property type="entry name" value="RESPONSE_REGULATORY"/>
    <property type="match status" value="1"/>
</dbReference>
<dbReference type="EMBL" id="CP053418">
    <property type="protein sequence ID" value="QJW84012.1"/>
    <property type="molecule type" value="Genomic_DNA"/>
</dbReference>
<accession>A0ABX6P1S2</accession>
<feature type="region of interest" description="Disordered" evidence="2">
    <location>
        <begin position="60"/>
        <end position="145"/>
    </location>
</feature>
<proteinExistence type="predicted"/>
<feature type="compositionally biased region" description="Basic residues" evidence="2">
    <location>
        <begin position="131"/>
        <end position="145"/>
    </location>
</feature>
<name>A0ABX6P1S2_9BURK</name>
<gene>
    <name evidence="4" type="ORF">HK414_08980</name>
</gene>
<evidence type="ECO:0000256" key="1">
    <source>
        <dbReference type="PROSITE-ProRule" id="PRU00169"/>
    </source>
</evidence>
<keyword evidence="5" id="KW-1185">Reference proteome</keyword>
<dbReference type="InterPro" id="IPR011006">
    <property type="entry name" value="CheY-like_superfamily"/>
</dbReference>
<protein>
    <submittedName>
        <fullName evidence="4">Response regulator</fullName>
    </submittedName>
</protein>
<dbReference type="Gene3D" id="3.40.50.2300">
    <property type="match status" value="1"/>
</dbReference>
<feature type="domain" description="Response regulatory" evidence="3">
    <location>
        <begin position="1"/>
        <end position="145"/>
    </location>
</feature>
<feature type="modified residue" description="4-aspartylphosphate" evidence="1">
    <location>
        <position position="25"/>
    </location>
</feature>
<organism evidence="4 5">
    <name type="scientific">Ramlibacter terrae</name>
    <dbReference type="NCBI Taxonomy" id="2732511"/>
    <lineage>
        <taxon>Bacteria</taxon>
        <taxon>Pseudomonadati</taxon>
        <taxon>Pseudomonadota</taxon>
        <taxon>Betaproteobacteria</taxon>
        <taxon>Burkholderiales</taxon>
        <taxon>Comamonadaceae</taxon>
        <taxon>Ramlibacter</taxon>
    </lineage>
</organism>
<dbReference type="SUPFAM" id="SSF52172">
    <property type="entry name" value="CheY-like"/>
    <property type="match status" value="1"/>
</dbReference>
<dbReference type="InterPro" id="IPR001789">
    <property type="entry name" value="Sig_transdc_resp-reg_receiver"/>
</dbReference>
<evidence type="ECO:0000256" key="2">
    <source>
        <dbReference type="SAM" id="MobiDB-lite"/>
    </source>
</evidence>
<reference evidence="4 5" key="2">
    <citation type="submission" date="2020-05" db="EMBL/GenBank/DDBJ databases">
        <authorList>
            <person name="Khan S.A."/>
            <person name="Jeon C.O."/>
            <person name="Chun B.H."/>
        </authorList>
    </citation>
    <scope>NUCLEOTIDE SEQUENCE [LARGE SCALE GENOMIC DNA]</scope>
    <source>
        <strain evidence="4 5">H242</strain>
    </source>
</reference>
<feature type="compositionally biased region" description="Gly residues" evidence="2">
    <location>
        <begin position="60"/>
        <end position="69"/>
    </location>
</feature>
<evidence type="ECO:0000313" key="4">
    <source>
        <dbReference type="EMBL" id="QJW84012.1"/>
    </source>
</evidence>
<reference evidence="4 5" key="1">
    <citation type="submission" date="2020-05" db="EMBL/GenBank/DDBJ databases">
        <title>Ramlibacter rhizophilus sp. nov., isolated from rhizosphere soil of national flower Mugunghwa from South Korea.</title>
        <authorList>
            <person name="Zheng-Fei Y."/>
            <person name="Huan T."/>
        </authorList>
    </citation>
    <scope>NUCLEOTIDE SEQUENCE [LARGE SCALE GENOMIC DNA]</scope>
    <source>
        <strain evidence="4 5">H242</strain>
    </source>
</reference>
<dbReference type="Pfam" id="PF00072">
    <property type="entry name" value="Response_reg"/>
    <property type="match status" value="1"/>
</dbReference>